<dbReference type="EMBL" id="MF417890">
    <property type="protein sequence ID" value="ASN69459.1"/>
    <property type="molecule type" value="Genomic_DNA"/>
</dbReference>
<reference evidence="1" key="1">
    <citation type="submission" date="2017-06" db="EMBL/GenBank/DDBJ databases">
        <title>Novel phages from South African skin metaviromes.</title>
        <authorList>
            <person name="van Zyl L.J."/>
            <person name="Abrahams Y."/>
            <person name="Stander E.A."/>
            <person name="Kirby B.M."/>
            <person name="Clavaud C."/>
            <person name="Farcet C."/>
            <person name="Breton L."/>
            <person name="Trindade M.I."/>
        </authorList>
    </citation>
    <scope>NUCLEOTIDE SEQUENCE</scope>
</reference>
<gene>
    <name evidence="1" type="ORF">7F15_65</name>
</gene>
<proteinExistence type="predicted"/>
<accession>A0A2H4J4F0</accession>
<name>A0A2H4J4F0_9CAUD</name>
<protein>
    <submittedName>
        <fullName evidence="1">Uncharacterized protein</fullName>
    </submittedName>
</protein>
<sequence length="158" mass="18842">MMASVFDMERYNESEREKMERTPTMMFNKDEHWIVVESSKENLNKFNNLVESTPMGKVPNNYLIYYNTPDEYAKILEGVNLRAELTEMRERERNLNNPPINEEILNIESIYGLVKFLIDERYSNELDLIHEYSTDEDVEMARLEAEQDRLKELAVKYS</sequence>
<organism evidence="1">
    <name type="scientific">uncultured Caudovirales phage</name>
    <dbReference type="NCBI Taxonomy" id="2100421"/>
    <lineage>
        <taxon>Viruses</taxon>
        <taxon>Duplodnaviria</taxon>
        <taxon>Heunggongvirae</taxon>
        <taxon>Uroviricota</taxon>
        <taxon>Caudoviricetes</taxon>
        <taxon>Peduoviridae</taxon>
        <taxon>Maltschvirus</taxon>
        <taxon>Maltschvirus maltsch</taxon>
    </lineage>
</organism>
<evidence type="ECO:0000313" key="1">
    <source>
        <dbReference type="EMBL" id="ASN69459.1"/>
    </source>
</evidence>